<feature type="region of interest" description="Disordered" evidence="1">
    <location>
        <begin position="1"/>
        <end position="41"/>
    </location>
</feature>
<feature type="compositionally biased region" description="Basic and acidic residues" evidence="1">
    <location>
        <begin position="10"/>
        <end position="19"/>
    </location>
</feature>
<dbReference type="RefSeq" id="XP_001018047.2">
    <property type="nucleotide sequence ID" value="XM_001018047.3"/>
</dbReference>
<dbReference type="Gene3D" id="1.10.238.10">
    <property type="entry name" value="EF-hand"/>
    <property type="match status" value="1"/>
</dbReference>
<dbReference type="OrthoDB" id="435273at2759"/>
<dbReference type="InterPro" id="IPR011992">
    <property type="entry name" value="EF-hand-dom_pair"/>
</dbReference>
<accession>Q23MP0</accession>
<dbReference type="OMA" id="HEEQQIH"/>
<dbReference type="InterPro" id="IPR002048">
    <property type="entry name" value="EF_hand_dom"/>
</dbReference>
<keyword evidence="4" id="KW-1185">Reference proteome</keyword>
<evidence type="ECO:0000256" key="1">
    <source>
        <dbReference type="SAM" id="MobiDB-lite"/>
    </source>
</evidence>
<dbReference type="HOGENOM" id="CLU_089504_0_0_1"/>
<evidence type="ECO:0000313" key="4">
    <source>
        <dbReference type="Proteomes" id="UP000009168"/>
    </source>
</evidence>
<gene>
    <name evidence="3" type="ORF">TTHERM_00954240</name>
</gene>
<dbReference type="InParanoid" id="Q23MP0"/>
<reference evidence="4" key="1">
    <citation type="journal article" date="2006" name="PLoS Biol.">
        <title>Macronuclear genome sequence of the ciliate Tetrahymena thermophila, a model eukaryote.</title>
        <authorList>
            <person name="Eisen J.A."/>
            <person name="Coyne R.S."/>
            <person name="Wu M."/>
            <person name="Wu D."/>
            <person name="Thiagarajan M."/>
            <person name="Wortman J.R."/>
            <person name="Badger J.H."/>
            <person name="Ren Q."/>
            <person name="Amedeo P."/>
            <person name="Jones K.M."/>
            <person name="Tallon L.J."/>
            <person name="Delcher A.L."/>
            <person name="Salzberg S.L."/>
            <person name="Silva J.C."/>
            <person name="Haas B.J."/>
            <person name="Majoros W.H."/>
            <person name="Farzad M."/>
            <person name="Carlton J.M."/>
            <person name="Smith R.K. Jr."/>
            <person name="Garg J."/>
            <person name="Pearlman R.E."/>
            <person name="Karrer K.M."/>
            <person name="Sun L."/>
            <person name="Manning G."/>
            <person name="Elde N.C."/>
            <person name="Turkewitz A.P."/>
            <person name="Asai D.J."/>
            <person name="Wilkes D.E."/>
            <person name="Wang Y."/>
            <person name="Cai H."/>
            <person name="Collins K."/>
            <person name="Stewart B.A."/>
            <person name="Lee S.R."/>
            <person name="Wilamowska K."/>
            <person name="Weinberg Z."/>
            <person name="Ruzzo W.L."/>
            <person name="Wloga D."/>
            <person name="Gaertig J."/>
            <person name="Frankel J."/>
            <person name="Tsao C.-C."/>
            <person name="Gorovsky M.A."/>
            <person name="Keeling P.J."/>
            <person name="Waller R.F."/>
            <person name="Patron N.J."/>
            <person name="Cherry J.M."/>
            <person name="Stover N.A."/>
            <person name="Krieger C.J."/>
            <person name="del Toro C."/>
            <person name="Ryder H.F."/>
            <person name="Williamson S.C."/>
            <person name="Barbeau R.A."/>
            <person name="Hamilton E.P."/>
            <person name="Orias E."/>
        </authorList>
    </citation>
    <scope>NUCLEOTIDE SEQUENCE [LARGE SCALE GENOMIC DNA]</scope>
    <source>
        <strain evidence="4">SB210</strain>
    </source>
</reference>
<dbReference type="KEGG" id="tet:TTHERM_00954240"/>
<name>Q23MP0_TETTS</name>
<sequence length="272" mass="31455">MNTKKITKGPNKESNEFDTKQSSTQNQGNIQSNANRDGQRKVSNAAALFRRQSKLIGQQDDLTIRIMQKYGIERVDLEMINFNFKKYDSTDSGKIQFHQLLSILKNMQFSIDDGVKKAIFKELEDRGIKSIELETVFLIVGVLRQKEQKLMEEGDDDYQSEFIDAFVALGGNPDSTGRVMKTAMLKIIKEEFDLTFDMEKIMERIEASSEELDYQTFCALFENQDEDRKRRSSRASTMLSQFSARSRKSINSIPSVKIKYQDFEKFCQEFSD</sequence>
<dbReference type="Proteomes" id="UP000009168">
    <property type="component" value="Unassembled WGS sequence"/>
</dbReference>
<dbReference type="SUPFAM" id="SSF47473">
    <property type="entry name" value="EF-hand"/>
    <property type="match status" value="1"/>
</dbReference>
<dbReference type="EMBL" id="GG662658">
    <property type="protein sequence ID" value="EAR97802.2"/>
    <property type="molecule type" value="Genomic_DNA"/>
</dbReference>
<dbReference type="GO" id="GO:0005509">
    <property type="term" value="F:calcium ion binding"/>
    <property type="evidence" value="ECO:0007669"/>
    <property type="project" value="InterPro"/>
</dbReference>
<proteinExistence type="predicted"/>
<dbReference type="AlphaFoldDB" id="Q23MP0"/>
<feature type="domain" description="EF-hand" evidence="2">
    <location>
        <begin position="75"/>
        <end position="110"/>
    </location>
</feature>
<protein>
    <submittedName>
        <fullName evidence="3">Dynein 18 kDa light chain</fullName>
    </submittedName>
</protein>
<feature type="compositionally biased region" description="Polar residues" evidence="1">
    <location>
        <begin position="20"/>
        <end position="36"/>
    </location>
</feature>
<dbReference type="GeneID" id="7841911"/>
<dbReference type="PROSITE" id="PS50222">
    <property type="entry name" value="EF_HAND_2"/>
    <property type="match status" value="1"/>
</dbReference>
<organism evidence="3 4">
    <name type="scientific">Tetrahymena thermophila (strain SB210)</name>
    <dbReference type="NCBI Taxonomy" id="312017"/>
    <lineage>
        <taxon>Eukaryota</taxon>
        <taxon>Sar</taxon>
        <taxon>Alveolata</taxon>
        <taxon>Ciliophora</taxon>
        <taxon>Intramacronucleata</taxon>
        <taxon>Oligohymenophorea</taxon>
        <taxon>Hymenostomatida</taxon>
        <taxon>Tetrahymenina</taxon>
        <taxon>Tetrahymenidae</taxon>
        <taxon>Tetrahymena</taxon>
    </lineage>
</organism>
<dbReference type="STRING" id="312017.Q23MP0"/>
<evidence type="ECO:0000313" key="3">
    <source>
        <dbReference type="EMBL" id="EAR97802.2"/>
    </source>
</evidence>
<dbReference type="eggNOG" id="ENOG502SEYK">
    <property type="taxonomic scope" value="Eukaryota"/>
</dbReference>
<evidence type="ECO:0000259" key="2">
    <source>
        <dbReference type="PROSITE" id="PS50222"/>
    </source>
</evidence>